<proteinExistence type="predicted"/>
<accession>A0ABX7YM80</accession>
<gene>
    <name evidence="2" type="ORF">INT76_00040</name>
</gene>
<dbReference type="EMBL" id="CP073084">
    <property type="protein sequence ID" value="QUE54324.1"/>
    <property type="molecule type" value="Genomic_DNA"/>
</dbReference>
<keyword evidence="3" id="KW-1185">Reference proteome</keyword>
<organism evidence="2 3">
    <name type="scientific">Streptococcus oriscaviae</name>
    <dbReference type="NCBI Taxonomy" id="2781599"/>
    <lineage>
        <taxon>Bacteria</taxon>
        <taxon>Bacillati</taxon>
        <taxon>Bacillota</taxon>
        <taxon>Bacilli</taxon>
        <taxon>Lactobacillales</taxon>
        <taxon>Streptococcaceae</taxon>
        <taxon>Streptococcus</taxon>
    </lineage>
</organism>
<dbReference type="Proteomes" id="UP000677616">
    <property type="component" value="Chromosome"/>
</dbReference>
<protein>
    <submittedName>
        <fullName evidence="2">LicD family protein</fullName>
    </submittedName>
</protein>
<evidence type="ECO:0000259" key="1">
    <source>
        <dbReference type="Pfam" id="PF04991"/>
    </source>
</evidence>
<name>A0ABX7YM80_9STRE</name>
<reference evidence="2 3" key="1">
    <citation type="submission" date="2021-04" db="EMBL/GenBank/DDBJ databases">
        <title>Complete genome sequence of a novel Streptococcus species.</title>
        <authorList>
            <person name="Teng J.L.L."/>
        </authorList>
    </citation>
    <scope>NUCLEOTIDE SEQUENCE [LARGE SCALE GENOMIC DNA]</scope>
    <source>
        <strain evidence="2 3">HKU75</strain>
    </source>
</reference>
<dbReference type="InterPro" id="IPR052942">
    <property type="entry name" value="LPS_cholinephosphotransferase"/>
</dbReference>
<dbReference type="PANTHER" id="PTHR43404:SF2">
    <property type="entry name" value="LIPOPOLYSACCHARIDE CHOLINEPHOSPHOTRANSFERASE LICD"/>
    <property type="match status" value="1"/>
</dbReference>
<dbReference type="Pfam" id="PF04991">
    <property type="entry name" value="LicD"/>
    <property type="match status" value="1"/>
</dbReference>
<sequence length="267" mass="31234">MNQNEQLHKTLVEILDFAKEICEEHKLTYFLVYGTALGARRHSGFIPWDDDVDIALPRKDYEQFLRLVAEKKDSSYTVQNEDNEGNYFLTFAKVRKKNTVFIESILEAEYKDNGIYIDIFPLDFVENPNSVGFKLRRGMFDYLKHILKFSTCRKLYKTKYSPLRYALEHILALPAFVFSNKSLLKMANRFIHSTQEAAYVGQYDQTSVEAIMPYDYYFPAAQATFEGKEYSVPAKLDKYLEHSYGSDFMELPPVEKRVTHNPVKLIF</sequence>
<dbReference type="InterPro" id="IPR007074">
    <property type="entry name" value="LicD/FKTN/FKRP_NTP_transf"/>
</dbReference>
<dbReference type="PANTHER" id="PTHR43404">
    <property type="entry name" value="LIPOPOLYSACCHARIDE CHOLINEPHOSPHOTRANSFERASE LICD"/>
    <property type="match status" value="1"/>
</dbReference>
<feature type="domain" description="LicD/FKTN/FKRP nucleotidyltransferase" evidence="1">
    <location>
        <begin position="22"/>
        <end position="245"/>
    </location>
</feature>
<dbReference type="RefSeq" id="WP_212570819.1">
    <property type="nucleotide sequence ID" value="NZ_CP073084.1"/>
</dbReference>
<evidence type="ECO:0000313" key="3">
    <source>
        <dbReference type="Proteomes" id="UP000677616"/>
    </source>
</evidence>
<evidence type="ECO:0000313" key="2">
    <source>
        <dbReference type="EMBL" id="QUE54324.1"/>
    </source>
</evidence>